<accession>A0A6J8DFE7</accession>
<name>A0A6J8DFE7_MYTCO</name>
<gene>
    <name evidence="1" type="ORF">MCOR_40322</name>
</gene>
<proteinExistence type="predicted"/>
<dbReference type="EMBL" id="CACVKT020007264">
    <property type="protein sequence ID" value="CAC5406786.1"/>
    <property type="molecule type" value="Genomic_DNA"/>
</dbReference>
<evidence type="ECO:0000313" key="1">
    <source>
        <dbReference type="EMBL" id="CAC5406786.1"/>
    </source>
</evidence>
<dbReference type="Proteomes" id="UP000507470">
    <property type="component" value="Unassembled WGS sequence"/>
</dbReference>
<evidence type="ECO:0000313" key="2">
    <source>
        <dbReference type="Proteomes" id="UP000507470"/>
    </source>
</evidence>
<organism evidence="1 2">
    <name type="scientific">Mytilus coruscus</name>
    <name type="common">Sea mussel</name>
    <dbReference type="NCBI Taxonomy" id="42192"/>
    <lineage>
        <taxon>Eukaryota</taxon>
        <taxon>Metazoa</taxon>
        <taxon>Spiralia</taxon>
        <taxon>Lophotrochozoa</taxon>
        <taxon>Mollusca</taxon>
        <taxon>Bivalvia</taxon>
        <taxon>Autobranchia</taxon>
        <taxon>Pteriomorphia</taxon>
        <taxon>Mytilida</taxon>
        <taxon>Mytiloidea</taxon>
        <taxon>Mytilidae</taxon>
        <taxon>Mytilinae</taxon>
        <taxon>Mytilus</taxon>
    </lineage>
</organism>
<protein>
    <submittedName>
        <fullName evidence="1">Uncharacterized protein</fullName>
    </submittedName>
</protein>
<reference evidence="1 2" key="1">
    <citation type="submission" date="2020-06" db="EMBL/GenBank/DDBJ databases">
        <authorList>
            <person name="Li R."/>
            <person name="Bekaert M."/>
        </authorList>
    </citation>
    <scope>NUCLEOTIDE SEQUENCE [LARGE SCALE GENOMIC DNA]</scope>
    <source>
        <strain evidence="2">wild</strain>
    </source>
</reference>
<sequence length="169" mass="18438">MDLFALAENRQTKVFCSWIPHPQAFCLGCPDNILGENVCLRISPNLPDTQDIALYEAVPVSDSPDSSFVAQETLVPGITSTIDRLPSQSPDTIRPSLSTEVPSLSSGPGVFSLTAWLSTDLSKQRAFLKKLEIYSQLHGGKERRKTIVQNSRSTVAGVVQGKLIPIMQL</sequence>
<keyword evidence="2" id="KW-1185">Reference proteome</keyword>
<dbReference type="AlphaFoldDB" id="A0A6J8DFE7"/>
<dbReference type="OrthoDB" id="5967206at2759"/>